<name>A0A7Y0G7W4_9SPHN</name>
<proteinExistence type="predicted"/>
<accession>A0A7Y0G7W4</accession>
<dbReference type="AlphaFoldDB" id="A0A7Y0G7W4"/>
<keyword evidence="2" id="KW-1185">Reference proteome</keyword>
<comment type="caution">
    <text evidence="1">The sequence shown here is derived from an EMBL/GenBank/DDBJ whole genome shotgun (WGS) entry which is preliminary data.</text>
</comment>
<evidence type="ECO:0000313" key="2">
    <source>
        <dbReference type="Proteomes" id="UP000583556"/>
    </source>
</evidence>
<reference evidence="1 2" key="1">
    <citation type="submission" date="2020-04" db="EMBL/GenBank/DDBJ databases">
        <title>Novosphingobium sp. TW-4 isolated from soil.</title>
        <authorList>
            <person name="Dahal R.H."/>
            <person name="Chaudhary D.K."/>
        </authorList>
    </citation>
    <scope>NUCLEOTIDE SEQUENCE [LARGE SCALE GENOMIC DNA]</scope>
    <source>
        <strain evidence="1 2">TW-4</strain>
    </source>
</reference>
<dbReference type="Proteomes" id="UP000583556">
    <property type="component" value="Unassembled WGS sequence"/>
</dbReference>
<protein>
    <submittedName>
        <fullName evidence="1">Uncharacterized protein</fullName>
    </submittedName>
</protein>
<dbReference type="RefSeq" id="WP_169491626.1">
    <property type="nucleotide sequence ID" value="NZ_AP029021.1"/>
</dbReference>
<sequence length="70" mass="7672">MPHRSLEICPVCRLPVPECDAIQVARGVALRFLRDYAGYAETEALAALERNLPFAFHHHPPAPGAPRAPS</sequence>
<gene>
    <name evidence="1" type="ORF">HHL27_01670</name>
</gene>
<organism evidence="1 2">
    <name type="scientific">Novosphingobium olei</name>
    <dbReference type="NCBI Taxonomy" id="2728851"/>
    <lineage>
        <taxon>Bacteria</taxon>
        <taxon>Pseudomonadati</taxon>
        <taxon>Pseudomonadota</taxon>
        <taxon>Alphaproteobacteria</taxon>
        <taxon>Sphingomonadales</taxon>
        <taxon>Sphingomonadaceae</taxon>
        <taxon>Novosphingobium</taxon>
    </lineage>
</organism>
<evidence type="ECO:0000313" key="1">
    <source>
        <dbReference type="EMBL" id="NML92376.1"/>
    </source>
</evidence>
<dbReference type="EMBL" id="JABBGM010000001">
    <property type="protein sequence ID" value="NML92376.1"/>
    <property type="molecule type" value="Genomic_DNA"/>
</dbReference>